<dbReference type="STRING" id="1094619.G5AHM2"/>
<gene>
    <name evidence="1" type="ORF">PHYSODRAFT_289295</name>
</gene>
<dbReference type="InParanoid" id="G5AHM2"/>
<dbReference type="GeneID" id="20640861"/>
<protein>
    <submittedName>
        <fullName evidence="1">Uncharacterized protein</fullName>
    </submittedName>
</protein>
<dbReference type="EMBL" id="JH159171">
    <property type="protein sequence ID" value="EGZ04943.1"/>
    <property type="molecule type" value="Genomic_DNA"/>
</dbReference>
<dbReference type="Proteomes" id="UP000002640">
    <property type="component" value="Unassembled WGS sequence"/>
</dbReference>
<accession>G5AHM2</accession>
<sequence length="89" mass="10268">MKLSKERKRWPSSRVNMKGENELWRDEDSCYEQEDAYVCLEAEARQTKVKIIAADLLALKTEMNARTRSLVQRCTRHQALRAAEAARGG</sequence>
<evidence type="ECO:0000313" key="1">
    <source>
        <dbReference type="EMBL" id="EGZ04943.1"/>
    </source>
</evidence>
<dbReference type="SMR" id="G5AHM2"/>
<dbReference type="KEGG" id="psoj:PHYSODRAFT_289295"/>
<organism evidence="1 2">
    <name type="scientific">Phytophthora sojae (strain P6497)</name>
    <name type="common">Soybean stem and root rot agent</name>
    <name type="synonym">Phytophthora megasperma f. sp. glycines</name>
    <dbReference type="NCBI Taxonomy" id="1094619"/>
    <lineage>
        <taxon>Eukaryota</taxon>
        <taxon>Sar</taxon>
        <taxon>Stramenopiles</taxon>
        <taxon>Oomycota</taxon>
        <taxon>Peronosporomycetes</taxon>
        <taxon>Peronosporales</taxon>
        <taxon>Peronosporaceae</taxon>
        <taxon>Phytophthora</taxon>
    </lineage>
</organism>
<dbReference type="AlphaFoldDB" id="G5AHM2"/>
<evidence type="ECO:0000313" key="2">
    <source>
        <dbReference type="Proteomes" id="UP000002640"/>
    </source>
</evidence>
<name>G5AHM2_PHYSP</name>
<dbReference type="RefSeq" id="XP_009539573.1">
    <property type="nucleotide sequence ID" value="XM_009541278.1"/>
</dbReference>
<reference evidence="1 2" key="1">
    <citation type="journal article" date="2006" name="Science">
        <title>Phytophthora genome sequences uncover evolutionary origins and mechanisms of pathogenesis.</title>
        <authorList>
            <person name="Tyler B.M."/>
            <person name="Tripathy S."/>
            <person name="Zhang X."/>
            <person name="Dehal P."/>
            <person name="Jiang R.H."/>
            <person name="Aerts A."/>
            <person name="Arredondo F.D."/>
            <person name="Baxter L."/>
            <person name="Bensasson D."/>
            <person name="Beynon J.L."/>
            <person name="Chapman J."/>
            <person name="Damasceno C.M."/>
            <person name="Dorrance A.E."/>
            <person name="Dou D."/>
            <person name="Dickerman A.W."/>
            <person name="Dubchak I.L."/>
            <person name="Garbelotto M."/>
            <person name="Gijzen M."/>
            <person name="Gordon S.G."/>
            <person name="Govers F."/>
            <person name="Grunwald N.J."/>
            <person name="Huang W."/>
            <person name="Ivors K.L."/>
            <person name="Jones R.W."/>
            <person name="Kamoun S."/>
            <person name="Krampis K."/>
            <person name="Lamour K.H."/>
            <person name="Lee M.K."/>
            <person name="McDonald W.H."/>
            <person name="Medina M."/>
            <person name="Meijer H.J."/>
            <person name="Nordberg E.K."/>
            <person name="Maclean D.J."/>
            <person name="Ospina-Giraldo M.D."/>
            <person name="Morris P.F."/>
            <person name="Phuntumart V."/>
            <person name="Putnam N.H."/>
            <person name="Rash S."/>
            <person name="Rose J.K."/>
            <person name="Sakihama Y."/>
            <person name="Salamov A.A."/>
            <person name="Savidor A."/>
            <person name="Scheuring C.F."/>
            <person name="Smith B.M."/>
            <person name="Sobral B.W."/>
            <person name="Terry A."/>
            <person name="Torto-Alalibo T.A."/>
            <person name="Win J."/>
            <person name="Xu Z."/>
            <person name="Zhang H."/>
            <person name="Grigoriev I.V."/>
            <person name="Rokhsar D.S."/>
            <person name="Boore J.L."/>
        </authorList>
    </citation>
    <scope>NUCLEOTIDE SEQUENCE [LARGE SCALE GENOMIC DNA]</scope>
    <source>
        <strain evidence="1 2">P6497</strain>
    </source>
</reference>
<keyword evidence="2" id="KW-1185">Reference proteome</keyword>
<proteinExistence type="predicted"/>